<reference evidence="2 3" key="1">
    <citation type="submission" date="2020-10" db="EMBL/GenBank/DDBJ databases">
        <title>Janibacter indicus TT2 genome sequence.</title>
        <authorList>
            <person name="Lee K."/>
            <person name="Ganzorig M."/>
        </authorList>
    </citation>
    <scope>NUCLEOTIDE SEQUENCE [LARGE SCALE GENOMIC DNA]</scope>
    <source>
        <strain evidence="2 3">TT2</strain>
    </source>
</reference>
<dbReference type="PANTHER" id="PTHR44329">
    <property type="entry name" value="SERINE/THREONINE-PROTEIN KINASE TNNI3K-RELATED"/>
    <property type="match status" value="1"/>
</dbReference>
<proteinExistence type="predicted"/>
<keyword evidence="2" id="KW-0808">Transferase</keyword>
<keyword evidence="2" id="KW-0723">Serine/threonine-protein kinase</keyword>
<sequence length="494" mass="54130">MMKIELERGAWTRGEPLVDGEGGFGTVYEVQAVDGSSAVAKFVPKAPGAERELLIGDSLRAAEFRNVVPVIDRGEHEDFWVLVMPRADKSLAQHLEAAHAPLDLSEVVSILSDIATALSDIDGAVVHRDLKPQNVLLLDGTWCVADFGIARYAEATTADDTRKFSLTPPYGAPEQWRNERATSATDIYAFGVIAFQLLSGALPFHGPDPASYREQHLTASPPPLTTGTARLRILIEECLYKAPQARPNATNVLARLATAAEEPSRPGLSRLAQVSHAEVQRKAQSHAHEVAQREETERRAQMFAAAKQSFESFSQPLLQAVEDNAPTATIEVNTGRGKMRFVAELSGAKLGVSQPQPSPAWQGPFNVIAFANIAVNLGGRNHMGWEGRSHSLWFCDAHEQGRFAWYETAFMDSPFSSGHPSVEPFSCSPPEGEVAFQNVIGTMQLAWPVEELDRADPTEFLDRWIGWFADAAEQRLARPSTMPDKQPSGSWRRG</sequence>
<feature type="domain" description="Protein kinase" evidence="1">
    <location>
        <begin position="13"/>
        <end position="268"/>
    </location>
</feature>
<keyword evidence="2" id="KW-0418">Kinase</keyword>
<dbReference type="InterPro" id="IPR000719">
    <property type="entry name" value="Prot_kinase_dom"/>
</dbReference>
<dbReference type="SUPFAM" id="SSF56112">
    <property type="entry name" value="Protein kinase-like (PK-like)"/>
    <property type="match status" value="1"/>
</dbReference>
<dbReference type="SMART" id="SM00220">
    <property type="entry name" value="S_TKc"/>
    <property type="match status" value="1"/>
</dbReference>
<evidence type="ECO:0000313" key="3">
    <source>
        <dbReference type="Proteomes" id="UP000593998"/>
    </source>
</evidence>
<dbReference type="InterPro" id="IPR008271">
    <property type="entry name" value="Ser/Thr_kinase_AS"/>
</dbReference>
<dbReference type="PROSITE" id="PS50011">
    <property type="entry name" value="PROTEIN_KINASE_DOM"/>
    <property type="match status" value="1"/>
</dbReference>
<name>A0A7L9J5D4_9MICO</name>
<dbReference type="InterPro" id="IPR011009">
    <property type="entry name" value="Kinase-like_dom_sf"/>
</dbReference>
<dbReference type="GO" id="GO:0004674">
    <property type="term" value="F:protein serine/threonine kinase activity"/>
    <property type="evidence" value="ECO:0007669"/>
    <property type="project" value="UniProtKB-KW"/>
</dbReference>
<dbReference type="CDD" id="cd14014">
    <property type="entry name" value="STKc_PknB_like"/>
    <property type="match status" value="1"/>
</dbReference>
<dbReference type="Pfam" id="PF00069">
    <property type="entry name" value="Pkinase"/>
    <property type="match status" value="1"/>
</dbReference>
<dbReference type="EMBL" id="CP062789">
    <property type="protein sequence ID" value="QOK24564.1"/>
    <property type="molecule type" value="Genomic_DNA"/>
</dbReference>
<dbReference type="PROSITE" id="PS00108">
    <property type="entry name" value="PROTEIN_KINASE_ST"/>
    <property type="match status" value="1"/>
</dbReference>
<dbReference type="Proteomes" id="UP000593998">
    <property type="component" value="Chromosome"/>
</dbReference>
<accession>A0A7L9J5D4</accession>
<dbReference type="InterPro" id="IPR051681">
    <property type="entry name" value="Ser/Thr_Kinases-Pseudokinases"/>
</dbReference>
<gene>
    <name evidence="2" type="ORF">IGS73_08065</name>
</gene>
<organism evidence="2 3">
    <name type="scientific">Janibacter indicus</name>
    <dbReference type="NCBI Taxonomy" id="857417"/>
    <lineage>
        <taxon>Bacteria</taxon>
        <taxon>Bacillati</taxon>
        <taxon>Actinomycetota</taxon>
        <taxon>Actinomycetes</taxon>
        <taxon>Micrococcales</taxon>
        <taxon>Intrasporangiaceae</taxon>
        <taxon>Janibacter</taxon>
    </lineage>
</organism>
<evidence type="ECO:0000313" key="2">
    <source>
        <dbReference type="EMBL" id="QOK24564.1"/>
    </source>
</evidence>
<evidence type="ECO:0000259" key="1">
    <source>
        <dbReference type="PROSITE" id="PS50011"/>
    </source>
</evidence>
<dbReference type="GO" id="GO:0005524">
    <property type="term" value="F:ATP binding"/>
    <property type="evidence" value="ECO:0007669"/>
    <property type="project" value="InterPro"/>
</dbReference>
<dbReference type="Gene3D" id="1.10.510.10">
    <property type="entry name" value="Transferase(Phosphotransferase) domain 1"/>
    <property type="match status" value="1"/>
</dbReference>
<protein>
    <submittedName>
        <fullName evidence="2">Serine/threonine protein kinase</fullName>
    </submittedName>
</protein>
<dbReference type="AlphaFoldDB" id="A0A7L9J5D4"/>